<organism evidence="3 4">
    <name type="scientific">Candidatus Falkowbacteria bacterium RIFOXYD2_FULL_34_120</name>
    <dbReference type="NCBI Taxonomy" id="1798007"/>
    <lineage>
        <taxon>Bacteria</taxon>
        <taxon>Candidatus Falkowiibacteriota</taxon>
    </lineage>
</organism>
<accession>A0A1F5TM45</accession>
<feature type="signal peptide" evidence="2">
    <location>
        <begin position="1"/>
        <end position="22"/>
    </location>
</feature>
<protein>
    <submittedName>
        <fullName evidence="3">Uncharacterized protein</fullName>
    </submittedName>
</protein>
<reference evidence="3 4" key="1">
    <citation type="journal article" date="2016" name="Nat. Commun.">
        <title>Thousands of microbial genomes shed light on interconnected biogeochemical processes in an aquifer system.</title>
        <authorList>
            <person name="Anantharaman K."/>
            <person name="Brown C.T."/>
            <person name="Hug L.A."/>
            <person name="Sharon I."/>
            <person name="Castelle C.J."/>
            <person name="Probst A.J."/>
            <person name="Thomas B.C."/>
            <person name="Singh A."/>
            <person name="Wilkins M.J."/>
            <person name="Karaoz U."/>
            <person name="Brodie E.L."/>
            <person name="Williams K.H."/>
            <person name="Hubbard S.S."/>
            <person name="Banfield J.F."/>
        </authorList>
    </citation>
    <scope>NUCLEOTIDE SEQUENCE [LARGE SCALE GENOMIC DNA]</scope>
</reference>
<keyword evidence="1" id="KW-1133">Transmembrane helix</keyword>
<evidence type="ECO:0000313" key="4">
    <source>
        <dbReference type="Proteomes" id="UP000177579"/>
    </source>
</evidence>
<dbReference type="Proteomes" id="UP000177579">
    <property type="component" value="Unassembled WGS sequence"/>
</dbReference>
<comment type="caution">
    <text evidence="3">The sequence shown here is derived from an EMBL/GenBank/DDBJ whole genome shotgun (WGS) entry which is preliminary data.</text>
</comment>
<keyword evidence="1" id="KW-0472">Membrane</keyword>
<proteinExistence type="predicted"/>
<dbReference type="AlphaFoldDB" id="A0A1F5TM45"/>
<keyword evidence="2" id="KW-0732">Signal</keyword>
<evidence type="ECO:0000256" key="1">
    <source>
        <dbReference type="SAM" id="Phobius"/>
    </source>
</evidence>
<keyword evidence="1" id="KW-0812">Transmembrane</keyword>
<sequence>MKKYIATILFLFCFLGIKTTYAKEYGTSAPLPTDQANFPPPAEMAWGGNGSTNKQYIGQEFKTQSTQTTMDGIEIYMKVENGCPSSPTYDLALSLFQGYWNNTSVLIASAEMSYADCQEILNTGYVWYEFLFPETLTVSPATRYHLRLYSGDHTDGDRYTNGKWDASYLANAGYYYYSSAEGEVKSDYEIAFRTFTGRPQIQFEITDPTQGQMKIKDTWITISGTCITDGSDRIAFTNDCSDFTNLDYTVDCIDNAFSGQFYYNGISDWVVAVDINSQAHDCVDYDNLMDVVSVHGIEVIEGYPDDWYFNYDYYSDFDIIINSPAFVDALTLPIGTANTDISFKFIYPTPLSPNVTFNVKQYDENGNLLNANYHGETLINMADTNNYIVNFTASTSPLHYVVQLFNGSELVRQFPFGIYVSDLDFTHNPDDYKFFFPRLVEKLRQKIIFNYFFGFYDSFYNLFSATGTPESAEALDISFVAMSDDGQYDLEVPILKGSDPSVKSFAQGMRPYIIAFLWIGFAVYVFLRVAKMFESDE</sequence>
<gene>
    <name evidence="3" type="ORF">A2531_01770</name>
</gene>
<feature type="transmembrane region" description="Helical" evidence="1">
    <location>
        <begin position="509"/>
        <end position="527"/>
    </location>
</feature>
<feature type="chain" id="PRO_5009521374" evidence="2">
    <location>
        <begin position="23"/>
        <end position="537"/>
    </location>
</feature>
<name>A0A1F5TM45_9BACT</name>
<dbReference type="EMBL" id="MFGO01000039">
    <property type="protein sequence ID" value="OGF39934.1"/>
    <property type="molecule type" value="Genomic_DNA"/>
</dbReference>
<evidence type="ECO:0000313" key="3">
    <source>
        <dbReference type="EMBL" id="OGF39934.1"/>
    </source>
</evidence>
<evidence type="ECO:0000256" key="2">
    <source>
        <dbReference type="SAM" id="SignalP"/>
    </source>
</evidence>